<reference evidence="2 3" key="1">
    <citation type="submission" date="2017-11" db="EMBL/GenBank/DDBJ databases">
        <title>Genomic Encyclopedia of Archaeal and Bacterial Type Strains, Phase II (KMG-II): From Individual Species to Whole Genera.</title>
        <authorList>
            <person name="Goeker M."/>
        </authorList>
    </citation>
    <scope>NUCLEOTIDE SEQUENCE [LARGE SCALE GENOMIC DNA]</scope>
    <source>
        <strain evidence="2 3">DSM 29128</strain>
    </source>
</reference>
<dbReference type="PANTHER" id="PTHR43162:SF1">
    <property type="entry name" value="PRESTALK A DIFFERENTIATION PROTEIN A"/>
    <property type="match status" value="1"/>
</dbReference>
<dbReference type="InterPro" id="IPR036291">
    <property type="entry name" value="NAD(P)-bd_dom_sf"/>
</dbReference>
<dbReference type="Pfam" id="PF05368">
    <property type="entry name" value="NmrA"/>
    <property type="match status" value="1"/>
</dbReference>
<dbReference type="InterPro" id="IPR051604">
    <property type="entry name" value="Ergot_Alk_Oxidoreductase"/>
</dbReference>
<comment type="caution">
    <text evidence="2">The sequence shown here is derived from an EMBL/GenBank/DDBJ whole genome shotgun (WGS) entry which is preliminary data.</text>
</comment>
<dbReference type="AlphaFoldDB" id="A0A2M8W4X9"/>
<dbReference type="Gene3D" id="3.90.25.10">
    <property type="entry name" value="UDP-galactose 4-epimerase, domain 1"/>
    <property type="match status" value="1"/>
</dbReference>
<dbReference type="Gene3D" id="3.40.50.720">
    <property type="entry name" value="NAD(P)-binding Rossmann-like Domain"/>
    <property type="match status" value="1"/>
</dbReference>
<dbReference type="Proteomes" id="UP000228531">
    <property type="component" value="Unassembled WGS sequence"/>
</dbReference>
<dbReference type="RefSeq" id="WP_100368306.1">
    <property type="nucleotide sequence ID" value="NZ_PGTY01000002.1"/>
</dbReference>
<sequence length="282" mass="30434">MYLVFGATGNVGGEVAAQFLQKGHAVRAFVRDEARARKQLPDGIEFAVGELDDPKSIAEATKGVDGVFFMQLEPSVEQAQSMIDAAHAANVKRIALLSSLGTSLQPYPMIGAMIAKRDEVFHKSDLDVTYLRANGLMSNALWWLDAIKKDGRVVDATDPGALAIVDPHDVGRIAVLALTEPGHAGKGYILNGPEALSAREQVAILTDVIDRPIEFTSVTPEELEQRHIADGMPEPNAKAMRNLNETFRAGRAGFLADDIANLTGTAPRTFRAWCESHAAEFA</sequence>
<feature type="domain" description="NmrA-like" evidence="1">
    <location>
        <begin position="3"/>
        <end position="247"/>
    </location>
</feature>
<evidence type="ECO:0000259" key="1">
    <source>
        <dbReference type="Pfam" id="PF05368"/>
    </source>
</evidence>
<name>A0A2M8W4X9_9RHOB</name>
<accession>A0A2M8W4X9</accession>
<dbReference type="OrthoDB" id="7419852at2"/>
<organism evidence="2 3">
    <name type="scientific">Yoonia maricola</name>
    <dbReference type="NCBI Taxonomy" id="420999"/>
    <lineage>
        <taxon>Bacteria</taxon>
        <taxon>Pseudomonadati</taxon>
        <taxon>Pseudomonadota</taxon>
        <taxon>Alphaproteobacteria</taxon>
        <taxon>Rhodobacterales</taxon>
        <taxon>Paracoccaceae</taxon>
        <taxon>Yoonia</taxon>
    </lineage>
</organism>
<evidence type="ECO:0000313" key="2">
    <source>
        <dbReference type="EMBL" id="PJI85970.1"/>
    </source>
</evidence>
<protein>
    <submittedName>
        <fullName evidence="2">Uncharacterized protein YbjT (DUF2867 family)</fullName>
    </submittedName>
</protein>
<proteinExistence type="predicted"/>
<gene>
    <name evidence="2" type="ORF">BC777_2324</name>
</gene>
<evidence type="ECO:0000313" key="3">
    <source>
        <dbReference type="Proteomes" id="UP000228531"/>
    </source>
</evidence>
<dbReference type="SUPFAM" id="SSF51735">
    <property type="entry name" value="NAD(P)-binding Rossmann-fold domains"/>
    <property type="match status" value="1"/>
</dbReference>
<dbReference type="EMBL" id="PGTY01000002">
    <property type="protein sequence ID" value="PJI85970.1"/>
    <property type="molecule type" value="Genomic_DNA"/>
</dbReference>
<keyword evidence="3" id="KW-1185">Reference proteome</keyword>
<dbReference type="InterPro" id="IPR008030">
    <property type="entry name" value="NmrA-like"/>
</dbReference>
<dbReference type="PANTHER" id="PTHR43162">
    <property type="match status" value="1"/>
</dbReference>